<keyword evidence="2" id="KW-1185">Reference proteome</keyword>
<sequence length="142" mass="15695">MCCRRGTGGKSYSGTLRNLVAQLANKNLPPKPLLCRTCHGFGPDNFKMVLHYKVGMAGRGGNVPQLPPMAYPDQAQLTEVELDLIEQQRHEDEVLAQMEKDAKMAARLQRRAGRRERLEMTASQLASMQASNKVGDVSKGDI</sequence>
<name>A0A1C7LS54_GRIFR</name>
<dbReference type="EMBL" id="LUGG01000025">
    <property type="protein sequence ID" value="OBZ66996.1"/>
    <property type="molecule type" value="Genomic_DNA"/>
</dbReference>
<evidence type="ECO:0000313" key="1">
    <source>
        <dbReference type="EMBL" id="OBZ66996.1"/>
    </source>
</evidence>
<organism evidence="1 2">
    <name type="scientific">Grifola frondosa</name>
    <name type="common">Maitake</name>
    <name type="synonym">Polyporus frondosus</name>
    <dbReference type="NCBI Taxonomy" id="5627"/>
    <lineage>
        <taxon>Eukaryota</taxon>
        <taxon>Fungi</taxon>
        <taxon>Dikarya</taxon>
        <taxon>Basidiomycota</taxon>
        <taxon>Agaricomycotina</taxon>
        <taxon>Agaricomycetes</taxon>
        <taxon>Polyporales</taxon>
        <taxon>Grifolaceae</taxon>
        <taxon>Grifola</taxon>
    </lineage>
</organism>
<gene>
    <name evidence="1" type="ORF">A0H81_13047</name>
</gene>
<reference evidence="1 2" key="1">
    <citation type="submission" date="2016-03" db="EMBL/GenBank/DDBJ databases">
        <title>Whole genome sequencing of Grifola frondosa 9006-11.</title>
        <authorList>
            <person name="Min B."/>
            <person name="Park H."/>
            <person name="Kim J.-G."/>
            <person name="Cho H."/>
            <person name="Oh Y.-L."/>
            <person name="Kong W.-S."/>
            <person name="Choi I.-G."/>
        </authorList>
    </citation>
    <scope>NUCLEOTIDE SEQUENCE [LARGE SCALE GENOMIC DNA]</scope>
    <source>
        <strain evidence="1 2">9006-11</strain>
    </source>
</reference>
<dbReference type="AlphaFoldDB" id="A0A1C7LS54"/>
<accession>A0A1C7LS54</accession>
<dbReference type="Proteomes" id="UP000092993">
    <property type="component" value="Unassembled WGS sequence"/>
</dbReference>
<comment type="caution">
    <text evidence="1">The sequence shown here is derived from an EMBL/GenBank/DDBJ whole genome shotgun (WGS) entry which is preliminary data.</text>
</comment>
<proteinExistence type="predicted"/>
<protein>
    <submittedName>
        <fullName evidence="1">Uncharacterized protein</fullName>
    </submittedName>
</protein>
<evidence type="ECO:0000313" key="2">
    <source>
        <dbReference type="Proteomes" id="UP000092993"/>
    </source>
</evidence>